<proteinExistence type="inferred from homology"/>
<comment type="catalytic activity">
    <reaction evidence="12 13">
        <text>tRNA(Cys) + L-cysteine + ATP = L-cysteinyl-tRNA(Cys) + AMP + diphosphate</text>
        <dbReference type="Rhea" id="RHEA:17773"/>
        <dbReference type="Rhea" id="RHEA-COMP:9661"/>
        <dbReference type="Rhea" id="RHEA-COMP:9679"/>
        <dbReference type="ChEBI" id="CHEBI:30616"/>
        <dbReference type="ChEBI" id="CHEBI:33019"/>
        <dbReference type="ChEBI" id="CHEBI:35235"/>
        <dbReference type="ChEBI" id="CHEBI:78442"/>
        <dbReference type="ChEBI" id="CHEBI:78517"/>
        <dbReference type="ChEBI" id="CHEBI:456215"/>
        <dbReference type="EC" id="6.1.1.16"/>
    </reaction>
</comment>
<evidence type="ECO:0000256" key="6">
    <source>
        <dbReference type="ARBA" id="ARBA00022723"/>
    </source>
</evidence>
<dbReference type="AlphaFoldDB" id="A0A6G7K9K2"/>
<dbReference type="InterPro" id="IPR015273">
    <property type="entry name" value="Cys-tRNA-synt_Ia_DALR"/>
</dbReference>
<dbReference type="KEGG" id="jar:G7057_04995"/>
<sequence>MIKIYNTLSREKEAFQPIETGKVKMYVCGPTVYNYIHIGNSRSTVAFDTVRRYFEYRGYEVEYVSNFTDVDDKIIRAAKEMKITPAEVADTFIKAFEEDTQALGVKTATLHPRVMDNIPDIISFIDVLVEKGYAYAVDGDVYYRTEKFERYGKLSDQSIKDLKIGASERLEDEETKKKENPIDFALWKSAKADEISWDSPWGKGRPGWHIECSVMATKYLGDTIDIHGGGHDLTFPHHENEIAQSEAKTGKTFANYWMHNGFVTLGDDGEKMSKSLGNFILVHDILKELDPQILRFLLATSHYRRPIKFGDKAVEEARINFEKIKHAYSNASYRLNDAVESAEDDQAIVANFTALEAKFVQEMDDDFQADNAMSVIYLYAKEMNLYTERSIVSEAVLKQAMALLANMMAVFGITFEEEGMLDDDIQALIDERTQARLDRNFGRSDDIRDYLKEQGIILDDTPQGTRWRRA</sequence>
<dbReference type="InterPro" id="IPR009080">
    <property type="entry name" value="tRNAsynth_Ia_anticodon-bd"/>
</dbReference>
<dbReference type="GO" id="GO:0008270">
    <property type="term" value="F:zinc ion binding"/>
    <property type="evidence" value="ECO:0007669"/>
    <property type="project" value="UniProtKB-UniRule"/>
</dbReference>
<feature type="binding site" evidence="13">
    <location>
        <position position="274"/>
    </location>
    <ligand>
        <name>ATP</name>
        <dbReference type="ChEBI" id="CHEBI:30616"/>
    </ligand>
</feature>
<evidence type="ECO:0000256" key="10">
    <source>
        <dbReference type="ARBA" id="ARBA00022917"/>
    </source>
</evidence>
<keyword evidence="5 13" id="KW-0436">Ligase</keyword>
<dbReference type="Gene3D" id="1.20.120.1910">
    <property type="entry name" value="Cysteine-tRNA ligase, C-terminal anti-codon recognition domain"/>
    <property type="match status" value="1"/>
</dbReference>
<dbReference type="InterPro" id="IPR015803">
    <property type="entry name" value="Cys-tRNA-ligase"/>
</dbReference>
<evidence type="ECO:0000313" key="16">
    <source>
        <dbReference type="Proteomes" id="UP000501451"/>
    </source>
</evidence>
<comment type="subunit">
    <text evidence="3 13">Monomer.</text>
</comment>
<evidence type="ECO:0000256" key="8">
    <source>
        <dbReference type="ARBA" id="ARBA00022833"/>
    </source>
</evidence>
<feature type="binding site" evidence="13">
    <location>
        <position position="237"/>
    </location>
    <ligand>
        <name>Zn(2+)</name>
        <dbReference type="ChEBI" id="CHEBI:29105"/>
    </ligand>
</feature>
<evidence type="ECO:0000256" key="3">
    <source>
        <dbReference type="ARBA" id="ARBA00011245"/>
    </source>
</evidence>
<feature type="short sequence motif" description="'KMSKS' region" evidence="13">
    <location>
        <begin position="271"/>
        <end position="275"/>
    </location>
</feature>
<dbReference type="HAMAP" id="MF_00041">
    <property type="entry name" value="Cys_tRNA_synth"/>
    <property type="match status" value="1"/>
</dbReference>
<dbReference type="RefSeq" id="WP_166161793.1">
    <property type="nucleotide sequence ID" value="NZ_CP049740.1"/>
</dbReference>
<feature type="domain" description="Cysteinyl-tRNA synthetase class Ia DALR" evidence="14">
    <location>
        <begin position="358"/>
        <end position="421"/>
    </location>
</feature>
<keyword evidence="4 13" id="KW-0963">Cytoplasm</keyword>
<accession>A0A6G7K9K2</accession>
<evidence type="ECO:0000256" key="7">
    <source>
        <dbReference type="ARBA" id="ARBA00022741"/>
    </source>
</evidence>
<evidence type="ECO:0000256" key="11">
    <source>
        <dbReference type="ARBA" id="ARBA00023146"/>
    </source>
</evidence>
<dbReference type="InterPro" id="IPR056411">
    <property type="entry name" value="CysS_C"/>
</dbReference>
<evidence type="ECO:0000256" key="5">
    <source>
        <dbReference type="ARBA" id="ARBA00022598"/>
    </source>
</evidence>
<dbReference type="EC" id="6.1.1.16" evidence="13"/>
<dbReference type="Pfam" id="PF09190">
    <property type="entry name" value="DALR_2"/>
    <property type="match status" value="1"/>
</dbReference>
<reference evidence="15 16" key="1">
    <citation type="journal article" date="2017" name="Int. J. Syst. Evol. Microbiol.">
        <title>Jeotgalibaca porci sp. nov. and Jeotgalibaca arthritidis sp. nov., isolated from pigs, and emended description of the genus Jeotgalibaca.</title>
        <authorList>
            <person name="Zamora L."/>
            <person name="Perez-Sancho M."/>
            <person name="Dominguez L."/>
            <person name="Fernandez-Garayzabal J.F."/>
            <person name="Vela A.I."/>
        </authorList>
    </citation>
    <scope>NUCLEOTIDE SEQUENCE [LARGE SCALE GENOMIC DNA]</scope>
    <source>
        <strain evidence="15 16">CECT 9157</strain>
    </source>
</reference>
<keyword evidence="7 13" id="KW-0547">Nucleotide-binding</keyword>
<feature type="short sequence motif" description="'HIGH' region" evidence="13">
    <location>
        <begin position="30"/>
        <end position="40"/>
    </location>
</feature>
<dbReference type="Pfam" id="PF01406">
    <property type="entry name" value="tRNA-synt_1e"/>
    <property type="match status" value="1"/>
</dbReference>
<dbReference type="NCBIfam" id="TIGR00435">
    <property type="entry name" value="cysS"/>
    <property type="match status" value="1"/>
</dbReference>
<dbReference type="GO" id="GO:0005524">
    <property type="term" value="F:ATP binding"/>
    <property type="evidence" value="ECO:0007669"/>
    <property type="project" value="UniProtKB-UniRule"/>
</dbReference>
<comment type="cofactor">
    <cofactor evidence="13">
        <name>Zn(2+)</name>
        <dbReference type="ChEBI" id="CHEBI:29105"/>
    </cofactor>
    <text evidence="13">Binds 1 zinc ion per subunit.</text>
</comment>
<dbReference type="PANTHER" id="PTHR10890:SF3">
    <property type="entry name" value="CYSTEINE--TRNA LIGASE, CYTOPLASMIC"/>
    <property type="match status" value="1"/>
</dbReference>
<feature type="binding site" evidence="13">
    <location>
        <position position="28"/>
    </location>
    <ligand>
        <name>Zn(2+)</name>
        <dbReference type="ChEBI" id="CHEBI:29105"/>
    </ligand>
</feature>
<dbReference type="GO" id="GO:0006423">
    <property type="term" value="P:cysteinyl-tRNA aminoacylation"/>
    <property type="evidence" value="ECO:0007669"/>
    <property type="project" value="UniProtKB-UniRule"/>
</dbReference>
<dbReference type="SMART" id="SM00840">
    <property type="entry name" value="DALR_2"/>
    <property type="match status" value="1"/>
</dbReference>
<dbReference type="PRINTS" id="PR00983">
    <property type="entry name" value="TRNASYNTHCYS"/>
</dbReference>
<feature type="binding site" evidence="13">
    <location>
        <position position="241"/>
    </location>
    <ligand>
        <name>Zn(2+)</name>
        <dbReference type="ChEBI" id="CHEBI:29105"/>
    </ligand>
</feature>
<dbReference type="GO" id="GO:0005829">
    <property type="term" value="C:cytosol"/>
    <property type="evidence" value="ECO:0007669"/>
    <property type="project" value="TreeGrafter"/>
</dbReference>
<dbReference type="PANTHER" id="PTHR10890">
    <property type="entry name" value="CYSTEINYL-TRNA SYNTHETASE"/>
    <property type="match status" value="1"/>
</dbReference>
<dbReference type="InterPro" id="IPR014729">
    <property type="entry name" value="Rossmann-like_a/b/a_fold"/>
</dbReference>
<dbReference type="SUPFAM" id="SSF47323">
    <property type="entry name" value="Anticodon-binding domain of a subclass of class I aminoacyl-tRNA synthetases"/>
    <property type="match status" value="1"/>
</dbReference>
<evidence type="ECO:0000259" key="14">
    <source>
        <dbReference type="SMART" id="SM00840"/>
    </source>
</evidence>
<keyword evidence="8 13" id="KW-0862">Zinc</keyword>
<dbReference type="GO" id="GO:0004817">
    <property type="term" value="F:cysteine-tRNA ligase activity"/>
    <property type="evidence" value="ECO:0007669"/>
    <property type="project" value="UniProtKB-UniRule"/>
</dbReference>
<name>A0A6G7K9K2_9LACT</name>
<keyword evidence="6 13" id="KW-0479">Metal-binding</keyword>
<dbReference type="InterPro" id="IPR032678">
    <property type="entry name" value="tRNA-synt_1_cat_dom"/>
</dbReference>
<evidence type="ECO:0000256" key="13">
    <source>
        <dbReference type="HAMAP-Rule" id="MF_00041"/>
    </source>
</evidence>
<organism evidence="15 16">
    <name type="scientific">Jeotgalibaca arthritidis</name>
    <dbReference type="NCBI Taxonomy" id="1868794"/>
    <lineage>
        <taxon>Bacteria</taxon>
        <taxon>Bacillati</taxon>
        <taxon>Bacillota</taxon>
        <taxon>Bacilli</taxon>
        <taxon>Lactobacillales</taxon>
        <taxon>Carnobacteriaceae</taxon>
        <taxon>Jeotgalibaca</taxon>
    </lineage>
</organism>
<dbReference type="EMBL" id="CP049740">
    <property type="protein sequence ID" value="QII81891.1"/>
    <property type="molecule type" value="Genomic_DNA"/>
</dbReference>
<evidence type="ECO:0000256" key="4">
    <source>
        <dbReference type="ARBA" id="ARBA00022490"/>
    </source>
</evidence>
<dbReference type="CDD" id="cd00672">
    <property type="entry name" value="CysRS_core"/>
    <property type="match status" value="1"/>
</dbReference>
<comment type="similarity">
    <text evidence="2 13">Belongs to the class-I aminoacyl-tRNA synthetase family.</text>
</comment>
<dbReference type="InterPro" id="IPR024909">
    <property type="entry name" value="Cys-tRNA/MSH_ligase"/>
</dbReference>
<feature type="binding site" evidence="13">
    <location>
        <position position="212"/>
    </location>
    <ligand>
        <name>Zn(2+)</name>
        <dbReference type="ChEBI" id="CHEBI:29105"/>
    </ligand>
</feature>
<gene>
    <name evidence="13" type="primary">cysS</name>
    <name evidence="15" type="ORF">G7057_04995</name>
</gene>
<dbReference type="Pfam" id="PF23493">
    <property type="entry name" value="CysS_C"/>
    <property type="match status" value="1"/>
</dbReference>
<protein>
    <recommendedName>
        <fullName evidence="13">Cysteine--tRNA ligase</fullName>
        <ecNumber evidence="13">6.1.1.16</ecNumber>
    </recommendedName>
    <alternativeName>
        <fullName evidence="13">Cysteinyl-tRNA synthetase</fullName>
        <shortName evidence="13">CysRS</shortName>
    </alternativeName>
</protein>
<evidence type="ECO:0000256" key="12">
    <source>
        <dbReference type="ARBA" id="ARBA00047398"/>
    </source>
</evidence>
<keyword evidence="16" id="KW-1185">Reference proteome</keyword>
<evidence type="ECO:0000256" key="1">
    <source>
        <dbReference type="ARBA" id="ARBA00004496"/>
    </source>
</evidence>
<dbReference type="Gene3D" id="3.40.50.620">
    <property type="entry name" value="HUPs"/>
    <property type="match status" value="1"/>
</dbReference>
<dbReference type="SUPFAM" id="SSF52374">
    <property type="entry name" value="Nucleotidylyl transferase"/>
    <property type="match status" value="1"/>
</dbReference>
<keyword evidence="11 13" id="KW-0030">Aminoacyl-tRNA synthetase</keyword>
<dbReference type="Proteomes" id="UP000501451">
    <property type="component" value="Chromosome"/>
</dbReference>
<keyword evidence="10 13" id="KW-0648">Protein biosynthesis</keyword>
<comment type="subcellular location">
    <subcellularLocation>
        <location evidence="1 13">Cytoplasm</location>
    </subcellularLocation>
</comment>
<evidence type="ECO:0000313" key="15">
    <source>
        <dbReference type="EMBL" id="QII81891.1"/>
    </source>
</evidence>
<evidence type="ECO:0000256" key="2">
    <source>
        <dbReference type="ARBA" id="ARBA00005594"/>
    </source>
</evidence>
<keyword evidence="9 13" id="KW-0067">ATP-binding</keyword>
<evidence type="ECO:0000256" key="9">
    <source>
        <dbReference type="ARBA" id="ARBA00022840"/>
    </source>
</evidence>
<dbReference type="FunFam" id="3.40.50.620:FF:000009">
    <property type="entry name" value="Cysteine--tRNA ligase"/>
    <property type="match status" value="1"/>
</dbReference>